<feature type="domain" description="Protein kinase" evidence="12">
    <location>
        <begin position="36"/>
        <end position="287"/>
    </location>
</feature>
<reference evidence="13" key="1">
    <citation type="submission" date="2025-08" db="UniProtKB">
        <authorList>
            <consortium name="Ensembl"/>
        </authorList>
    </citation>
    <scope>IDENTIFICATION</scope>
</reference>
<evidence type="ECO:0000256" key="1">
    <source>
        <dbReference type="ARBA" id="ARBA00012513"/>
    </source>
</evidence>
<dbReference type="GO" id="GO:0005737">
    <property type="term" value="C:cytoplasm"/>
    <property type="evidence" value="ECO:0007669"/>
    <property type="project" value="TreeGrafter"/>
</dbReference>
<keyword evidence="2 10" id="KW-0723">Serine/threonine-protein kinase</keyword>
<comment type="catalytic activity">
    <reaction evidence="8">
        <text>L-seryl-[protein] + ATP = O-phospho-L-seryl-[protein] + ADP + H(+)</text>
        <dbReference type="Rhea" id="RHEA:17989"/>
        <dbReference type="Rhea" id="RHEA-COMP:9863"/>
        <dbReference type="Rhea" id="RHEA-COMP:11604"/>
        <dbReference type="ChEBI" id="CHEBI:15378"/>
        <dbReference type="ChEBI" id="CHEBI:29999"/>
        <dbReference type="ChEBI" id="CHEBI:30616"/>
        <dbReference type="ChEBI" id="CHEBI:83421"/>
        <dbReference type="ChEBI" id="CHEBI:456216"/>
        <dbReference type="EC" id="2.7.11.1"/>
    </reaction>
</comment>
<dbReference type="Gene3D" id="1.10.510.10">
    <property type="entry name" value="Transferase(Phosphotransferase) domain 1"/>
    <property type="match status" value="1"/>
</dbReference>
<dbReference type="GO" id="GO:0050321">
    <property type="term" value="F:tau-protein kinase activity"/>
    <property type="evidence" value="ECO:0007669"/>
    <property type="project" value="TreeGrafter"/>
</dbReference>
<dbReference type="PANTHER" id="PTHR24346">
    <property type="entry name" value="MAP/MICROTUBULE AFFINITY-REGULATING KINASE"/>
    <property type="match status" value="1"/>
</dbReference>
<dbReference type="GO" id="GO:0035556">
    <property type="term" value="P:intracellular signal transduction"/>
    <property type="evidence" value="ECO:0007669"/>
    <property type="project" value="TreeGrafter"/>
</dbReference>
<evidence type="ECO:0000256" key="6">
    <source>
        <dbReference type="ARBA" id="ARBA00022840"/>
    </source>
</evidence>
<dbReference type="PANTHER" id="PTHR24346:SF93">
    <property type="entry name" value="NUAK FAMILY SNF1-LIKE KINASE 1"/>
    <property type="match status" value="1"/>
</dbReference>
<name>A0A8B9JWU8_ASTMX</name>
<dbReference type="EC" id="2.7.11.1" evidence="1"/>
<feature type="region of interest" description="Disordered" evidence="11">
    <location>
        <begin position="383"/>
        <end position="456"/>
    </location>
</feature>
<comment type="similarity">
    <text evidence="10">Belongs to the protein kinase superfamily.</text>
</comment>
<dbReference type="GO" id="GO:0000226">
    <property type="term" value="P:microtubule cytoskeleton organization"/>
    <property type="evidence" value="ECO:0007669"/>
    <property type="project" value="TreeGrafter"/>
</dbReference>
<evidence type="ECO:0000256" key="8">
    <source>
        <dbReference type="ARBA" id="ARBA00048679"/>
    </source>
</evidence>
<feature type="region of interest" description="Disordered" evidence="11">
    <location>
        <begin position="322"/>
        <end position="341"/>
    </location>
</feature>
<evidence type="ECO:0000313" key="13">
    <source>
        <dbReference type="Ensembl" id="ENSAMXP00005028361.1"/>
    </source>
</evidence>
<dbReference type="PROSITE" id="PS00107">
    <property type="entry name" value="PROTEIN_KINASE_ATP"/>
    <property type="match status" value="1"/>
</dbReference>
<evidence type="ECO:0000256" key="2">
    <source>
        <dbReference type="ARBA" id="ARBA00022527"/>
    </source>
</evidence>
<evidence type="ECO:0000313" key="14">
    <source>
        <dbReference type="Proteomes" id="UP000694621"/>
    </source>
</evidence>
<protein>
    <recommendedName>
        <fullName evidence="1">non-specific serine/threonine protein kinase</fullName>
        <ecNumber evidence="1">2.7.11.1</ecNumber>
    </recommendedName>
</protein>
<dbReference type="PROSITE" id="PS50011">
    <property type="entry name" value="PROTEIN_KINASE_DOM"/>
    <property type="match status" value="1"/>
</dbReference>
<dbReference type="Ensembl" id="ENSAMXT00005031143.1">
    <property type="protein sequence ID" value="ENSAMXP00005028361.1"/>
    <property type="gene ID" value="ENSAMXG00005014142.1"/>
</dbReference>
<evidence type="ECO:0000256" key="3">
    <source>
        <dbReference type="ARBA" id="ARBA00022679"/>
    </source>
</evidence>
<evidence type="ECO:0000256" key="11">
    <source>
        <dbReference type="SAM" id="MobiDB-lite"/>
    </source>
</evidence>
<sequence>MTHKSASRAAARAVVKMSPVAGVKTHQHRHSLARRFALMETLGKGTYGKVKRAVERETGKTVAIKSIKKERLSEDLDRAHIRREIEITSSLSHSNIIQIYEVFESREKIVMVMEYASGGELYEYIQTRQRLTEEEARYFFRQITSAVLYCHTNGVVHRDLKLENILLDQDLNVKLADFGLSNQYQKGHFLQTFCGSPLYASPEIINGLPYQGPEVDCWALGVLLYALVYGLMPFDGGNYSVLREQISQGRYRKPNTHSDAYTLIGWMLTVNVEDRATVEDVAKHWWLNPTCTKTANERRRKDFNLSDQSTPHAKIHPSFLTELGDEGTRGTIPPRKSCKERTVQHHDYTTYYPPVLPPWHPTSPSHNCQLDKLAKKGILKKRYKQGDITNTPSQVNSDTGQNSGGGEVIFQDSDSNRTEDSRRKRGILKHNMCSSLNLPSDTSPNHTPDTTWSDDSIHEQSCLTNPYKDEDLLLTGIKSPLCLL</sequence>
<organism evidence="13 14">
    <name type="scientific">Astyanax mexicanus</name>
    <name type="common">Blind cave fish</name>
    <name type="synonym">Astyanax fasciatus mexicanus</name>
    <dbReference type="NCBI Taxonomy" id="7994"/>
    <lineage>
        <taxon>Eukaryota</taxon>
        <taxon>Metazoa</taxon>
        <taxon>Chordata</taxon>
        <taxon>Craniata</taxon>
        <taxon>Vertebrata</taxon>
        <taxon>Euteleostomi</taxon>
        <taxon>Actinopterygii</taxon>
        <taxon>Neopterygii</taxon>
        <taxon>Teleostei</taxon>
        <taxon>Ostariophysi</taxon>
        <taxon>Characiformes</taxon>
        <taxon>Characoidei</taxon>
        <taxon>Acestrorhamphidae</taxon>
        <taxon>Acestrorhamphinae</taxon>
        <taxon>Astyanax</taxon>
    </lineage>
</organism>
<feature type="compositionally biased region" description="Polar residues" evidence="11">
    <location>
        <begin position="432"/>
        <end position="456"/>
    </location>
</feature>
<evidence type="ECO:0000256" key="10">
    <source>
        <dbReference type="RuleBase" id="RU000304"/>
    </source>
</evidence>
<dbReference type="SUPFAM" id="SSF56112">
    <property type="entry name" value="Protein kinase-like (PK-like)"/>
    <property type="match status" value="1"/>
</dbReference>
<dbReference type="InterPro" id="IPR011009">
    <property type="entry name" value="Kinase-like_dom_sf"/>
</dbReference>
<dbReference type="Proteomes" id="UP000694621">
    <property type="component" value="Unplaced"/>
</dbReference>
<comment type="catalytic activity">
    <reaction evidence="7">
        <text>L-threonyl-[protein] + ATP = O-phospho-L-threonyl-[protein] + ADP + H(+)</text>
        <dbReference type="Rhea" id="RHEA:46608"/>
        <dbReference type="Rhea" id="RHEA-COMP:11060"/>
        <dbReference type="Rhea" id="RHEA-COMP:11605"/>
        <dbReference type="ChEBI" id="CHEBI:15378"/>
        <dbReference type="ChEBI" id="CHEBI:30013"/>
        <dbReference type="ChEBI" id="CHEBI:30616"/>
        <dbReference type="ChEBI" id="CHEBI:61977"/>
        <dbReference type="ChEBI" id="CHEBI:456216"/>
        <dbReference type="EC" id="2.7.11.1"/>
    </reaction>
</comment>
<dbReference type="FunFam" id="3.30.200.20:FF:000042">
    <property type="entry name" value="Aurora kinase A"/>
    <property type="match status" value="1"/>
</dbReference>
<dbReference type="SMART" id="SM00220">
    <property type="entry name" value="S_TKc"/>
    <property type="match status" value="1"/>
</dbReference>
<evidence type="ECO:0000259" key="12">
    <source>
        <dbReference type="PROSITE" id="PS50011"/>
    </source>
</evidence>
<dbReference type="InterPro" id="IPR008271">
    <property type="entry name" value="Ser/Thr_kinase_AS"/>
</dbReference>
<keyword evidence="3" id="KW-0808">Transferase</keyword>
<feature type="compositionally biased region" description="Polar residues" evidence="11">
    <location>
        <begin position="387"/>
        <end position="401"/>
    </location>
</feature>
<dbReference type="FunFam" id="1.10.510.10:FF:001698">
    <property type="entry name" value="NUAK family, SNF1-like kinase, 1b"/>
    <property type="match status" value="1"/>
</dbReference>
<dbReference type="AlphaFoldDB" id="A0A8B9JWU8"/>
<evidence type="ECO:0000256" key="9">
    <source>
        <dbReference type="PROSITE-ProRule" id="PRU10141"/>
    </source>
</evidence>
<keyword evidence="5" id="KW-0418">Kinase</keyword>
<evidence type="ECO:0000256" key="5">
    <source>
        <dbReference type="ARBA" id="ARBA00022777"/>
    </source>
</evidence>
<dbReference type="GO" id="GO:0005524">
    <property type="term" value="F:ATP binding"/>
    <property type="evidence" value="ECO:0007669"/>
    <property type="project" value="UniProtKB-UniRule"/>
</dbReference>
<keyword evidence="6 9" id="KW-0067">ATP-binding</keyword>
<evidence type="ECO:0000256" key="7">
    <source>
        <dbReference type="ARBA" id="ARBA00047899"/>
    </source>
</evidence>
<dbReference type="InterPro" id="IPR017441">
    <property type="entry name" value="Protein_kinase_ATP_BS"/>
</dbReference>
<evidence type="ECO:0000256" key="4">
    <source>
        <dbReference type="ARBA" id="ARBA00022741"/>
    </source>
</evidence>
<proteinExistence type="inferred from homology"/>
<feature type="binding site" evidence="9">
    <location>
        <position position="69"/>
    </location>
    <ligand>
        <name>ATP</name>
        <dbReference type="ChEBI" id="CHEBI:30616"/>
    </ligand>
</feature>
<accession>A0A8B9JWU8</accession>
<dbReference type="PROSITE" id="PS00108">
    <property type="entry name" value="PROTEIN_KINASE_ST"/>
    <property type="match status" value="1"/>
</dbReference>
<dbReference type="Pfam" id="PF00069">
    <property type="entry name" value="Pkinase"/>
    <property type="match status" value="1"/>
</dbReference>
<keyword evidence="4 9" id="KW-0547">Nucleotide-binding</keyword>
<dbReference type="InterPro" id="IPR000719">
    <property type="entry name" value="Prot_kinase_dom"/>
</dbReference>